<name>A0A9D4AU40_9SAUR</name>
<dbReference type="AlphaFoldDB" id="A0A9D4AU40"/>
<accession>A0A9D4AU40</accession>
<organism evidence="1 2">
    <name type="scientific">Mauremys mutica</name>
    <name type="common">yellowpond turtle</name>
    <dbReference type="NCBI Taxonomy" id="74926"/>
    <lineage>
        <taxon>Eukaryota</taxon>
        <taxon>Metazoa</taxon>
        <taxon>Chordata</taxon>
        <taxon>Craniata</taxon>
        <taxon>Vertebrata</taxon>
        <taxon>Euteleostomi</taxon>
        <taxon>Archelosauria</taxon>
        <taxon>Testudinata</taxon>
        <taxon>Testudines</taxon>
        <taxon>Cryptodira</taxon>
        <taxon>Durocryptodira</taxon>
        <taxon>Testudinoidea</taxon>
        <taxon>Geoemydidae</taxon>
        <taxon>Geoemydinae</taxon>
        <taxon>Mauremys</taxon>
    </lineage>
</organism>
<sequence>MLVGEADKHNIKTGTVWAVSKYRHEQSQEWIRRGRWTYESMCKKLKFNVIVVVHNALSYEPKEKRFHTCSILCDKLRALTFVFVQLRGLNGEKGRGVTCFSPTS</sequence>
<evidence type="ECO:0000313" key="1">
    <source>
        <dbReference type="EMBL" id="KAH1168600.1"/>
    </source>
</evidence>
<proteinExistence type="predicted"/>
<dbReference type="Proteomes" id="UP000827986">
    <property type="component" value="Unassembled WGS sequence"/>
</dbReference>
<reference evidence="1" key="1">
    <citation type="submission" date="2021-09" db="EMBL/GenBank/DDBJ databases">
        <title>The genome of Mauremys mutica provides insights into the evolution of semi-aquatic lifestyle.</title>
        <authorList>
            <person name="Gong S."/>
            <person name="Gao Y."/>
        </authorList>
    </citation>
    <scope>NUCLEOTIDE SEQUENCE</scope>
    <source>
        <strain evidence="1">MM-2020</strain>
        <tissue evidence="1">Muscle</tissue>
    </source>
</reference>
<dbReference type="EMBL" id="JAHDVG010000485">
    <property type="protein sequence ID" value="KAH1168600.1"/>
    <property type="molecule type" value="Genomic_DNA"/>
</dbReference>
<keyword evidence="2" id="KW-1185">Reference proteome</keyword>
<protein>
    <submittedName>
        <fullName evidence="1">Uncharacterized protein</fullName>
    </submittedName>
</protein>
<gene>
    <name evidence="1" type="ORF">KIL84_013190</name>
</gene>
<comment type="caution">
    <text evidence="1">The sequence shown here is derived from an EMBL/GenBank/DDBJ whole genome shotgun (WGS) entry which is preliminary data.</text>
</comment>
<evidence type="ECO:0000313" key="2">
    <source>
        <dbReference type="Proteomes" id="UP000827986"/>
    </source>
</evidence>